<evidence type="ECO:0000313" key="7">
    <source>
        <dbReference type="EMBL" id="MFC1853147.1"/>
    </source>
</evidence>
<dbReference type="PROSITE" id="PS50011">
    <property type="entry name" value="PROTEIN_KINASE_DOM"/>
    <property type="match status" value="1"/>
</dbReference>
<organism evidence="7 8">
    <name type="scientific">candidate division CSSED10-310 bacterium</name>
    <dbReference type="NCBI Taxonomy" id="2855610"/>
    <lineage>
        <taxon>Bacteria</taxon>
        <taxon>Bacteria division CSSED10-310</taxon>
    </lineage>
</organism>
<evidence type="ECO:0000313" key="8">
    <source>
        <dbReference type="Proteomes" id="UP001594351"/>
    </source>
</evidence>
<dbReference type="PANTHER" id="PTHR43289">
    <property type="entry name" value="MITOGEN-ACTIVATED PROTEIN KINASE KINASE KINASE 20-RELATED"/>
    <property type="match status" value="1"/>
</dbReference>
<feature type="domain" description="Protein kinase" evidence="6">
    <location>
        <begin position="9"/>
        <end position="192"/>
    </location>
</feature>
<dbReference type="PANTHER" id="PTHR43289:SF6">
    <property type="entry name" value="SERINE_THREONINE-PROTEIN KINASE NEKL-3"/>
    <property type="match status" value="1"/>
</dbReference>
<proteinExistence type="predicted"/>
<sequence length="192" mass="21793">MQKKTIHRYEVITKIGEGGMGVVYKARDPRIDRTVAIKTIKFDTGEDLYDVEEKKKRFYREAKTSGQLFHQNIVTILDVDEYEDFSYIVMEYIEGETLSRRLRGGRAMDQDDAITIITQVCNALQYAHEVGIVHRDIKPSNIMIIGKHQVKVADFGLAKMLSSTSANITKTGGVVGTPFYMAPEQIKKKVDN</sequence>
<dbReference type="InterPro" id="IPR017441">
    <property type="entry name" value="Protein_kinase_ATP_BS"/>
</dbReference>
<protein>
    <submittedName>
        <fullName evidence="7">Serine/threonine protein kinase</fullName>
    </submittedName>
</protein>
<dbReference type="Pfam" id="PF00069">
    <property type="entry name" value="Pkinase"/>
    <property type="match status" value="1"/>
</dbReference>
<keyword evidence="4 5" id="KW-0067">ATP-binding</keyword>
<dbReference type="Gene3D" id="1.10.510.10">
    <property type="entry name" value="Transferase(Phosphotransferase) domain 1"/>
    <property type="match status" value="1"/>
</dbReference>
<reference evidence="7 8" key="1">
    <citation type="submission" date="2024-09" db="EMBL/GenBank/DDBJ databases">
        <title>Laminarin stimulates single cell rates of sulfate reduction while oxygen inhibits transcriptomic activity in coastal marine sediment.</title>
        <authorList>
            <person name="Lindsay M."/>
            <person name="Orcutt B."/>
            <person name="Emerson D."/>
            <person name="Stepanauskas R."/>
            <person name="D'Angelo T."/>
        </authorList>
    </citation>
    <scope>NUCLEOTIDE SEQUENCE [LARGE SCALE GENOMIC DNA]</scope>
    <source>
        <strain evidence="7">SAG AM-311-K15</strain>
    </source>
</reference>
<keyword evidence="1" id="KW-0808">Transferase</keyword>
<feature type="non-terminal residue" evidence="7">
    <location>
        <position position="192"/>
    </location>
</feature>
<dbReference type="SUPFAM" id="SSF56112">
    <property type="entry name" value="Protein kinase-like (PK-like)"/>
    <property type="match status" value="1"/>
</dbReference>
<evidence type="ECO:0000256" key="2">
    <source>
        <dbReference type="ARBA" id="ARBA00022741"/>
    </source>
</evidence>
<dbReference type="Gene3D" id="3.30.200.20">
    <property type="entry name" value="Phosphorylase Kinase, domain 1"/>
    <property type="match status" value="1"/>
</dbReference>
<dbReference type="PROSITE" id="PS00108">
    <property type="entry name" value="PROTEIN_KINASE_ST"/>
    <property type="match status" value="1"/>
</dbReference>
<dbReference type="SMART" id="SM00220">
    <property type="entry name" value="S_TKc"/>
    <property type="match status" value="1"/>
</dbReference>
<evidence type="ECO:0000259" key="6">
    <source>
        <dbReference type="PROSITE" id="PS50011"/>
    </source>
</evidence>
<evidence type="ECO:0000256" key="4">
    <source>
        <dbReference type="ARBA" id="ARBA00022840"/>
    </source>
</evidence>
<dbReference type="Proteomes" id="UP001594351">
    <property type="component" value="Unassembled WGS sequence"/>
</dbReference>
<dbReference type="InterPro" id="IPR008271">
    <property type="entry name" value="Ser/Thr_kinase_AS"/>
</dbReference>
<feature type="binding site" evidence="5">
    <location>
        <position position="38"/>
    </location>
    <ligand>
        <name>ATP</name>
        <dbReference type="ChEBI" id="CHEBI:30616"/>
    </ligand>
</feature>
<comment type="caution">
    <text evidence="7">The sequence shown here is derived from an EMBL/GenBank/DDBJ whole genome shotgun (WGS) entry which is preliminary data.</text>
</comment>
<gene>
    <name evidence="7" type="ORF">ACFL27_23360</name>
</gene>
<evidence type="ECO:0000256" key="3">
    <source>
        <dbReference type="ARBA" id="ARBA00022777"/>
    </source>
</evidence>
<dbReference type="CDD" id="cd14014">
    <property type="entry name" value="STKc_PknB_like"/>
    <property type="match status" value="1"/>
</dbReference>
<keyword evidence="8" id="KW-1185">Reference proteome</keyword>
<dbReference type="GO" id="GO:0004674">
    <property type="term" value="F:protein serine/threonine kinase activity"/>
    <property type="evidence" value="ECO:0007669"/>
    <property type="project" value="UniProtKB-KW"/>
</dbReference>
<keyword evidence="3 7" id="KW-0418">Kinase</keyword>
<dbReference type="EMBL" id="JBHPBY010000433">
    <property type="protein sequence ID" value="MFC1853147.1"/>
    <property type="molecule type" value="Genomic_DNA"/>
</dbReference>
<keyword evidence="2 5" id="KW-0547">Nucleotide-binding</keyword>
<evidence type="ECO:0000256" key="5">
    <source>
        <dbReference type="PROSITE-ProRule" id="PRU10141"/>
    </source>
</evidence>
<evidence type="ECO:0000256" key="1">
    <source>
        <dbReference type="ARBA" id="ARBA00022679"/>
    </source>
</evidence>
<dbReference type="InterPro" id="IPR011009">
    <property type="entry name" value="Kinase-like_dom_sf"/>
</dbReference>
<keyword evidence="7" id="KW-0723">Serine/threonine-protein kinase</keyword>
<dbReference type="InterPro" id="IPR000719">
    <property type="entry name" value="Prot_kinase_dom"/>
</dbReference>
<accession>A0ABV6Z3Y1</accession>
<dbReference type="PROSITE" id="PS00107">
    <property type="entry name" value="PROTEIN_KINASE_ATP"/>
    <property type="match status" value="1"/>
</dbReference>
<name>A0ABV6Z3Y1_UNCC1</name>